<feature type="transmembrane region" description="Helical" evidence="5">
    <location>
        <begin position="12"/>
        <end position="39"/>
    </location>
</feature>
<evidence type="ECO:0000256" key="5">
    <source>
        <dbReference type="SAM" id="Phobius"/>
    </source>
</evidence>
<dbReference type="EC" id="3.4.21.-" evidence="7"/>
<accession>A0ABU9IXZ6</accession>
<gene>
    <name evidence="7" type="ORF">AAD027_05565</name>
</gene>
<feature type="domain" description="Peptidase S54 rhomboid" evidence="6">
    <location>
        <begin position="51"/>
        <end position="196"/>
    </location>
</feature>
<keyword evidence="7" id="KW-0378">Hydrolase</keyword>
<dbReference type="SUPFAM" id="SSF144091">
    <property type="entry name" value="Rhomboid-like"/>
    <property type="match status" value="1"/>
</dbReference>
<name>A0ABU9IXZ6_9GAMM</name>
<keyword evidence="4 5" id="KW-0472">Membrane</keyword>
<sequence>MFPRLPPATQALLIANGVVFMLQVFLAPAITDLFVMWPVNDAAAAAGYGFQPWQLLTSGFMHGGFGHLFFNMLALWIFGSPLEQTWGERRYLVYYFVCLIGANLCQLLAISWFTAETGRLYSSLGASGGVFGLLLGFGMLFPNRRMIIFPFPVEITARTLVIIYAVATLLFGITGWQPGVGHFAHLGGMLFGWLLIRYWRGQPPFGKRRPPPPRMRIVK</sequence>
<evidence type="ECO:0000313" key="7">
    <source>
        <dbReference type="EMBL" id="MEL1263842.1"/>
    </source>
</evidence>
<organism evidence="7 8">
    <name type="scientific">Pseudoxanthomonas putridarboris</name>
    <dbReference type="NCBI Taxonomy" id="752605"/>
    <lineage>
        <taxon>Bacteria</taxon>
        <taxon>Pseudomonadati</taxon>
        <taxon>Pseudomonadota</taxon>
        <taxon>Gammaproteobacteria</taxon>
        <taxon>Lysobacterales</taxon>
        <taxon>Lysobacteraceae</taxon>
        <taxon>Pseudoxanthomonas</taxon>
    </lineage>
</organism>
<keyword evidence="3 5" id="KW-1133">Transmembrane helix</keyword>
<evidence type="ECO:0000256" key="1">
    <source>
        <dbReference type="ARBA" id="ARBA00004141"/>
    </source>
</evidence>
<dbReference type="GO" id="GO:0008233">
    <property type="term" value="F:peptidase activity"/>
    <property type="evidence" value="ECO:0007669"/>
    <property type="project" value="UniProtKB-KW"/>
</dbReference>
<evidence type="ECO:0000259" key="6">
    <source>
        <dbReference type="Pfam" id="PF01694"/>
    </source>
</evidence>
<dbReference type="PANTHER" id="PTHR43066">
    <property type="entry name" value="RHOMBOID-RELATED PROTEIN"/>
    <property type="match status" value="1"/>
</dbReference>
<evidence type="ECO:0000256" key="4">
    <source>
        <dbReference type="ARBA" id="ARBA00023136"/>
    </source>
</evidence>
<dbReference type="GO" id="GO:0006508">
    <property type="term" value="P:proteolysis"/>
    <property type="evidence" value="ECO:0007669"/>
    <property type="project" value="UniProtKB-KW"/>
</dbReference>
<evidence type="ECO:0000256" key="2">
    <source>
        <dbReference type="ARBA" id="ARBA00022692"/>
    </source>
</evidence>
<dbReference type="Gene3D" id="1.20.1540.10">
    <property type="entry name" value="Rhomboid-like"/>
    <property type="match status" value="1"/>
</dbReference>
<feature type="transmembrane region" description="Helical" evidence="5">
    <location>
        <begin position="155"/>
        <end position="176"/>
    </location>
</feature>
<keyword evidence="2 5" id="KW-0812">Transmembrane</keyword>
<feature type="transmembrane region" description="Helical" evidence="5">
    <location>
        <begin position="91"/>
        <end position="114"/>
    </location>
</feature>
<comment type="subcellular location">
    <subcellularLocation>
        <location evidence="1">Membrane</location>
        <topology evidence="1">Multi-pass membrane protein</topology>
    </subcellularLocation>
</comment>
<dbReference type="PANTHER" id="PTHR43066:SF11">
    <property type="entry name" value="PEPTIDASE S54 RHOMBOID DOMAIN-CONTAINING PROTEIN"/>
    <property type="match status" value="1"/>
</dbReference>
<feature type="transmembrane region" description="Helical" evidence="5">
    <location>
        <begin position="120"/>
        <end position="143"/>
    </location>
</feature>
<dbReference type="SMART" id="SM01160">
    <property type="entry name" value="DUF1751"/>
    <property type="match status" value="1"/>
</dbReference>
<dbReference type="InterPro" id="IPR022764">
    <property type="entry name" value="Peptidase_S54_rhomboid_dom"/>
</dbReference>
<dbReference type="Pfam" id="PF01694">
    <property type="entry name" value="Rhomboid"/>
    <property type="match status" value="1"/>
</dbReference>
<reference evidence="7 8" key="1">
    <citation type="submission" date="2024-04" db="EMBL/GenBank/DDBJ databases">
        <title>Draft genome sequence of Pseudoxanthomonas putridarboris WD12.</title>
        <authorList>
            <person name="Oh J."/>
        </authorList>
    </citation>
    <scope>NUCLEOTIDE SEQUENCE [LARGE SCALE GENOMIC DNA]</scope>
    <source>
        <strain evidence="7 8">WD12</strain>
    </source>
</reference>
<dbReference type="Proteomes" id="UP001459204">
    <property type="component" value="Unassembled WGS sequence"/>
</dbReference>
<proteinExistence type="predicted"/>
<dbReference type="EMBL" id="JBBWWT010000002">
    <property type="protein sequence ID" value="MEL1263842.1"/>
    <property type="molecule type" value="Genomic_DNA"/>
</dbReference>
<keyword evidence="7" id="KW-0645">Protease</keyword>
<dbReference type="InterPro" id="IPR035952">
    <property type="entry name" value="Rhomboid-like_sf"/>
</dbReference>
<feature type="transmembrane region" description="Helical" evidence="5">
    <location>
        <begin position="59"/>
        <end position="79"/>
    </location>
</feature>
<comment type="caution">
    <text evidence="7">The sequence shown here is derived from an EMBL/GenBank/DDBJ whole genome shotgun (WGS) entry which is preliminary data.</text>
</comment>
<evidence type="ECO:0000256" key="3">
    <source>
        <dbReference type="ARBA" id="ARBA00022989"/>
    </source>
</evidence>
<protein>
    <submittedName>
        <fullName evidence="7">Rhomboid family intramembrane serine protease</fullName>
        <ecNumber evidence="7">3.4.21.-</ecNumber>
    </submittedName>
</protein>
<feature type="transmembrane region" description="Helical" evidence="5">
    <location>
        <begin position="182"/>
        <end position="199"/>
    </location>
</feature>
<keyword evidence="8" id="KW-1185">Reference proteome</keyword>
<dbReference type="RefSeq" id="WP_341725023.1">
    <property type="nucleotide sequence ID" value="NZ_JBBWWT010000002.1"/>
</dbReference>
<evidence type="ECO:0000313" key="8">
    <source>
        <dbReference type="Proteomes" id="UP001459204"/>
    </source>
</evidence>